<feature type="domain" description="Leucine zipper with capping helix" evidence="9">
    <location>
        <begin position="155"/>
        <end position="207"/>
    </location>
</feature>
<dbReference type="GO" id="GO:0003690">
    <property type="term" value="F:double-stranded DNA binding"/>
    <property type="evidence" value="ECO:0007669"/>
    <property type="project" value="InterPro"/>
</dbReference>
<evidence type="ECO:0000256" key="1">
    <source>
        <dbReference type="ARBA" id="ARBA00004123"/>
    </source>
</evidence>
<dbReference type="InterPro" id="IPR005647">
    <property type="entry name" value="Mnd1"/>
</dbReference>
<accession>A0A8H6ZH19</accession>
<evidence type="ECO:0000259" key="8">
    <source>
        <dbReference type="Pfam" id="PF03962"/>
    </source>
</evidence>
<comment type="caution">
    <text evidence="10">The sequence shown here is derived from an EMBL/GenBank/DDBJ whole genome shotgun (WGS) entry which is preliminary data.</text>
</comment>
<dbReference type="InterPro" id="IPR040661">
    <property type="entry name" value="LZ3wCH"/>
</dbReference>
<reference evidence="10" key="1">
    <citation type="submission" date="2020-05" db="EMBL/GenBank/DDBJ databases">
        <title>Mycena genomes resolve the evolution of fungal bioluminescence.</title>
        <authorList>
            <person name="Tsai I.J."/>
        </authorList>
    </citation>
    <scope>NUCLEOTIDE SEQUENCE</scope>
    <source>
        <strain evidence="10">160909Yilan</strain>
    </source>
</reference>
<gene>
    <name evidence="10" type="ORF">MSAN_00029500</name>
</gene>
<evidence type="ECO:0000256" key="4">
    <source>
        <dbReference type="ARBA" id="ARBA00023172"/>
    </source>
</evidence>
<keyword evidence="6" id="KW-0469">Meiosis</keyword>
<evidence type="ECO:0000256" key="5">
    <source>
        <dbReference type="ARBA" id="ARBA00023242"/>
    </source>
</evidence>
<name>A0A8H6ZH19_9AGAR</name>
<sequence length="209" mass="23887">MAPRGLSAEEKRVKLLEIFHESKDFYQLKELEKLGPKLKGIVSQSVKEVLQSLVDDGLVQADKIGSSNFFWSFPSQRGTMVFRPPLIGFRGVLIDTREGYQIQQAELRAQIKTEKAARVENENRTEQLRKLQQLKKTHAGLLDELGAYGACDPAKVEEMRRAVTLSKEAAIRWTDNFSMLLSHFTRQHGVDAGDIRRHLEVEEEYEDIC</sequence>
<keyword evidence="3" id="KW-0175">Coiled coil</keyword>
<dbReference type="InterPro" id="IPR040453">
    <property type="entry name" value="Mnd1_HTH"/>
</dbReference>
<dbReference type="AlphaFoldDB" id="A0A8H6ZH19"/>
<comment type="similarity">
    <text evidence="2 7">Belongs to the MND1 family.</text>
</comment>
<keyword evidence="11" id="KW-1185">Reference proteome</keyword>
<evidence type="ECO:0000259" key="9">
    <source>
        <dbReference type="Pfam" id="PF18517"/>
    </source>
</evidence>
<dbReference type="EMBL" id="JACAZH010000001">
    <property type="protein sequence ID" value="KAF7376146.1"/>
    <property type="molecule type" value="Genomic_DNA"/>
</dbReference>
<dbReference type="Pfam" id="PF03962">
    <property type="entry name" value="Mnd1"/>
    <property type="match status" value="1"/>
</dbReference>
<evidence type="ECO:0000256" key="3">
    <source>
        <dbReference type="ARBA" id="ARBA00023054"/>
    </source>
</evidence>
<dbReference type="GO" id="GO:0005634">
    <property type="term" value="C:nucleus"/>
    <property type="evidence" value="ECO:0007669"/>
    <property type="project" value="UniProtKB-SubCell"/>
</dbReference>
<keyword evidence="5 7" id="KW-0539">Nucleus</keyword>
<dbReference type="Proteomes" id="UP000623467">
    <property type="component" value="Unassembled WGS sequence"/>
</dbReference>
<comment type="function">
    <text evidence="7">Required for proper homologous chromosome pairing and efficient cross-over and intragenic recombination during meiosis.</text>
</comment>
<evidence type="ECO:0000256" key="2">
    <source>
        <dbReference type="ARBA" id="ARBA00005981"/>
    </source>
</evidence>
<dbReference type="OrthoDB" id="273345at2759"/>
<evidence type="ECO:0000313" key="10">
    <source>
        <dbReference type="EMBL" id="KAF7376146.1"/>
    </source>
</evidence>
<protein>
    <recommendedName>
        <fullName evidence="7">Meiotic nuclear division protein 1</fullName>
    </recommendedName>
</protein>
<dbReference type="Pfam" id="PF18517">
    <property type="entry name" value="LZ3wCH"/>
    <property type="match status" value="1"/>
</dbReference>
<keyword evidence="4" id="KW-0233">DNA recombination</keyword>
<evidence type="ECO:0000256" key="6">
    <source>
        <dbReference type="ARBA" id="ARBA00023254"/>
    </source>
</evidence>
<proteinExistence type="inferred from homology"/>
<dbReference type="PANTHER" id="PTHR31398">
    <property type="entry name" value="MEIOTIC NUCLEAR DIVISION PROTEIN 1 HOMOLOG"/>
    <property type="match status" value="1"/>
</dbReference>
<evidence type="ECO:0000256" key="7">
    <source>
        <dbReference type="PIRNR" id="PIRNR026991"/>
    </source>
</evidence>
<dbReference type="GO" id="GO:0007131">
    <property type="term" value="P:reciprocal meiotic recombination"/>
    <property type="evidence" value="ECO:0007669"/>
    <property type="project" value="InterPro"/>
</dbReference>
<comment type="subcellular location">
    <subcellularLocation>
        <location evidence="1 7">Nucleus</location>
    </subcellularLocation>
</comment>
<organism evidence="10 11">
    <name type="scientific">Mycena sanguinolenta</name>
    <dbReference type="NCBI Taxonomy" id="230812"/>
    <lineage>
        <taxon>Eukaryota</taxon>
        <taxon>Fungi</taxon>
        <taxon>Dikarya</taxon>
        <taxon>Basidiomycota</taxon>
        <taxon>Agaricomycotina</taxon>
        <taxon>Agaricomycetes</taxon>
        <taxon>Agaricomycetidae</taxon>
        <taxon>Agaricales</taxon>
        <taxon>Marasmiineae</taxon>
        <taxon>Mycenaceae</taxon>
        <taxon>Mycena</taxon>
    </lineage>
</organism>
<evidence type="ECO:0000313" key="11">
    <source>
        <dbReference type="Proteomes" id="UP000623467"/>
    </source>
</evidence>
<dbReference type="PIRSF" id="PIRSF026991">
    <property type="entry name" value="Mnd1"/>
    <property type="match status" value="1"/>
</dbReference>
<dbReference type="PANTHER" id="PTHR31398:SF0">
    <property type="entry name" value="MEIOTIC NUCLEAR DIVISION PROTEIN 1 HOMOLOG"/>
    <property type="match status" value="1"/>
</dbReference>
<feature type="domain" description="Mnd1 HTH" evidence="8">
    <location>
        <begin position="15"/>
        <end position="74"/>
    </location>
</feature>